<dbReference type="RefSeq" id="XP_056696124.1">
    <property type="nucleotide sequence ID" value="XM_056840146.1"/>
</dbReference>
<evidence type="ECO:0000313" key="3">
    <source>
        <dbReference type="RefSeq" id="XP_056696124.1"/>
    </source>
</evidence>
<dbReference type="GeneID" id="110787005"/>
<accession>A0ABM3RKH8</accession>
<keyword evidence="1" id="KW-1133">Transmembrane helix</keyword>
<proteinExistence type="predicted"/>
<feature type="transmembrane region" description="Helical" evidence="1">
    <location>
        <begin position="35"/>
        <end position="58"/>
    </location>
</feature>
<dbReference type="Proteomes" id="UP000813463">
    <property type="component" value="Chromosome 3"/>
</dbReference>
<organism evidence="2 3">
    <name type="scientific">Spinacia oleracea</name>
    <name type="common">Spinach</name>
    <dbReference type="NCBI Taxonomy" id="3562"/>
    <lineage>
        <taxon>Eukaryota</taxon>
        <taxon>Viridiplantae</taxon>
        <taxon>Streptophyta</taxon>
        <taxon>Embryophyta</taxon>
        <taxon>Tracheophyta</taxon>
        <taxon>Spermatophyta</taxon>
        <taxon>Magnoliopsida</taxon>
        <taxon>eudicotyledons</taxon>
        <taxon>Gunneridae</taxon>
        <taxon>Pentapetalae</taxon>
        <taxon>Caryophyllales</taxon>
        <taxon>Chenopodiaceae</taxon>
        <taxon>Chenopodioideae</taxon>
        <taxon>Anserineae</taxon>
        <taxon>Spinacia</taxon>
    </lineage>
</organism>
<name>A0ABM3RKH8_SPIOL</name>
<keyword evidence="1" id="KW-0472">Membrane</keyword>
<reference evidence="3" key="2">
    <citation type="submission" date="2025-08" db="UniProtKB">
        <authorList>
            <consortium name="RefSeq"/>
        </authorList>
    </citation>
    <scope>IDENTIFICATION</scope>
    <source>
        <tissue evidence="3">Leaf</tissue>
    </source>
</reference>
<sequence length="157" mass="17748">MISSLFATLLFPLSSFLRFLHPSSSFKLLWFLRPLSAVLLFLWILNPCPSPLISHVFLSTAVRHLRCKVFNNTFDACKARPTCGGRSFAYKHRRYYREPDSNMGSCSLDSPACNKGSCSLDSPVSGCSIYSNVHLMRHRANDSYPRRKSTASFILAF</sequence>
<evidence type="ECO:0000313" key="2">
    <source>
        <dbReference type="Proteomes" id="UP000813463"/>
    </source>
</evidence>
<evidence type="ECO:0000256" key="1">
    <source>
        <dbReference type="SAM" id="Phobius"/>
    </source>
</evidence>
<keyword evidence="2" id="KW-1185">Reference proteome</keyword>
<keyword evidence="1" id="KW-0812">Transmembrane</keyword>
<reference evidence="2" key="1">
    <citation type="journal article" date="2021" name="Nat. Commun.">
        <title>Genomic analyses provide insights into spinach domestication and the genetic basis of agronomic traits.</title>
        <authorList>
            <person name="Cai X."/>
            <person name="Sun X."/>
            <person name="Xu C."/>
            <person name="Sun H."/>
            <person name="Wang X."/>
            <person name="Ge C."/>
            <person name="Zhang Z."/>
            <person name="Wang Q."/>
            <person name="Fei Z."/>
            <person name="Jiao C."/>
            <person name="Wang Q."/>
        </authorList>
    </citation>
    <scope>NUCLEOTIDE SEQUENCE [LARGE SCALE GENOMIC DNA]</scope>
    <source>
        <strain evidence="2">cv. Varoflay</strain>
    </source>
</reference>
<gene>
    <name evidence="3" type="primary">LOC110787005</name>
</gene>
<protein>
    <submittedName>
        <fullName evidence="3">Uncharacterized protein isoform X1</fullName>
    </submittedName>
</protein>